<gene>
    <name evidence="1" type="ORF">TTAC_LOCUS5662</name>
</gene>
<dbReference type="AlphaFoldDB" id="A0A3P7EVQ5"/>
<proteinExistence type="predicted"/>
<dbReference type="Proteomes" id="UP000274429">
    <property type="component" value="Unassembled WGS sequence"/>
</dbReference>
<protein>
    <submittedName>
        <fullName evidence="1">Uncharacterized protein</fullName>
    </submittedName>
</protein>
<organism evidence="1 2">
    <name type="scientific">Hydatigena taeniaeformis</name>
    <name type="common">Feline tapeworm</name>
    <name type="synonym">Taenia taeniaeformis</name>
    <dbReference type="NCBI Taxonomy" id="6205"/>
    <lineage>
        <taxon>Eukaryota</taxon>
        <taxon>Metazoa</taxon>
        <taxon>Spiralia</taxon>
        <taxon>Lophotrochozoa</taxon>
        <taxon>Platyhelminthes</taxon>
        <taxon>Cestoda</taxon>
        <taxon>Eucestoda</taxon>
        <taxon>Cyclophyllidea</taxon>
        <taxon>Taeniidae</taxon>
        <taxon>Hydatigera</taxon>
    </lineage>
</organism>
<evidence type="ECO:0000313" key="1">
    <source>
        <dbReference type="EMBL" id="VDM27410.1"/>
    </source>
</evidence>
<dbReference type="EMBL" id="UYWX01008483">
    <property type="protein sequence ID" value="VDM27410.1"/>
    <property type="molecule type" value="Genomic_DNA"/>
</dbReference>
<evidence type="ECO:0000313" key="2">
    <source>
        <dbReference type="Proteomes" id="UP000274429"/>
    </source>
</evidence>
<sequence length="131" mass="14747">MRTRFSAGTPNQISNLLEVDRETAVAGCTDWRCIDFIRWKEPSIISGGRDSCCYLSQSHGNEALELASNPEELISISAKHSLDISLFSLTDFRPSLAESLQKEFGVDMFLFNDCDCFIQYTIPSGKFRSYS</sequence>
<reference evidence="1 2" key="1">
    <citation type="submission" date="2018-11" db="EMBL/GenBank/DDBJ databases">
        <authorList>
            <consortium name="Pathogen Informatics"/>
        </authorList>
    </citation>
    <scope>NUCLEOTIDE SEQUENCE [LARGE SCALE GENOMIC DNA]</scope>
</reference>
<name>A0A3P7EVQ5_HYDTA</name>
<accession>A0A3P7EVQ5</accession>
<keyword evidence="2" id="KW-1185">Reference proteome</keyword>